<accession>A0AAN6F1N8</accession>
<evidence type="ECO:0000313" key="1">
    <source>
        <dbReference type="EMBL" id="KAJ8995178.1"/>
    </source>
</evidence>
<dbReference type="CDD" id="cd07600">
    <property type="entry name" value="BAR_Gvp36"/>
    <property type="match status" value="1"/>
</dbReference>
<dbReference type="SUPFAM" id="SSF103657">
    <property type="entry name" value="BAR/IMD domain-like"/>
    <property type="match status" value="1"/>
</dbReference>
<organism evidence="1 2">
    <name type="scientific">Exophiala dermatitidis</name>
    <name type="common">Black yeast-like fungus</name>
    <name type="synonym">Wangiella dermatitidis</name>
    <dbReference type="NCBI Taxonomy" id="5970"/>
    <lineage>
        <taxon>Eukaryota</taxon>
        <taxon>Fungi</taxon>
        <taxon>Dikarya</taxon>
        <taxon>Ascomycota</taxon>
        <taxon>Pezizomycotina</taxon>
        <taxon>Eurotiomycetes</taxon>
        <taxon>Chaetothyriomycetidae</taxon>
        <taxon>Chaetothyriales</taxon>
        <taxon>Herpotrichiellaceae</taxon>
        <taxon>Exophiala</taxon>
    </lineage>
</organism>
<gene>
    <name evidence="1" type="primary">GVP36</name>
    <name evidence="1" type="ORF">HRR80_001867</name>
</gene>
<sequence length="316" mass="34932">MDKFSAFGKNISSAFNSTVSPFAQRSQQYLKEQFGGAEEKTQLPADYVELEKRVDALKQVHQKLLAVTNQYQNEAYDYPPNIRESFTDLGRSISEKVTLLSHASSPAEAQAALTAPPSAKPQPKTFNHAIARAALASSQLLQQSNPSGDDPLASALEKYALAEEKVGEARLAQDHAIQARFLAGWNTTLNTNIQFAQKARKAVENSRLLLDSTKAAKKNQVQARGMNPDDETALSEEARAEIEAKEDDFVSQVEDAQGVMKNVLDTPEPLRNLADLIAAQLEYHKRAYEILSELAPEIDQLQVEQESNYRKSREGA</sequence>
<reference evidence="1" key="1">
    <citation type="submission" date="2023-01" db="EMBL/GenBank/DDBJ databases">
        <title>Exophiala dermititidis isolated from Cystic Fibrosis Patient.</title>
        <authorList>
            <person name="Kurbessoian T."/>
            <person name="Crocker A."/>
            <person name="Murante D."/>
            <person name="Hogan D.A."/>
            <person name="Stajich J.E."/>
        </authorList>
    </citation>
    <scope>NUCLEOTIDE SEQUENCE</scope>
    <source>
        <strain evidence="1">Ex8</strain>
    </source>
</reference>
<dbReference type="EMBL" id="JAJGCB010000002">
    <property type="protein sequence ID" value="KAJ8995178.1"/>
    <property type="molecule type" value="Genomic_DNA"/>
</dbReference>
<evidence type="ECO:0000313" key="2">
    <source>
        <dbReference type="Proteomes" id="UP001161757"/>
    </source>
</evidence>
<name>A0AAN6F1N8_EXODE</name>
<dbReference type="Gene3D" id="1.20.1270.60">
    <property type="entry name" value="Arfaptin homology (AH) domain/BAR domain"/>
    <property type="match status" value="1"/>
</dbReference>
<dbReference type="Pfam" id="PF10455">
    <property type="entry name" value="BAR_2"/>
    <property type="match status" value="1"/>
</dbReference>
<dbReference type="InterPro" id="IPR018859">
    <property type="entry name" value="BAR_dom-cont"/>
</dbReference>
<comment type="caution">
    <text evidence="1">The sequence shown here is derived from an EMBL/GenBank/DDBJ whole genome shotgun (WGS) entry which is preliminary data.</text>
</comment>
<proteinExistence type="predicted"/>
<dbReference type="Proteomes" id="UP001161757">
    <property type="component" value="Unassembled WGS sequence"/>
</dbReference>
<dbReference type="InterPro" id="IPR027267">
    <property type="entry name" value="AH/BAR_dom_sf"/>
</dbReference>
<dbReference type="AlphaFoldDB" id="A0AAN6F1N8"/>
<protein>
    <submittedName>
        <fullName evidence="1">BAR domain-containing protein</fullName>
    </submittedName>
</protein>